<feature type="domain" description="SRR1-like" evidence="1">
    <location>
        <begin position="98"/>
        <end position="217"/>
    </location>
</feature>
<dbReference type="EMBL" id="AZBU02000010">
    <property type="protein sequence ID" value="TKR63263.1"/>
    <property type="molecule type" value="Genomic_DNA"/>
</dbReference>
<reference evidence="2 3" key="1">
    <citation type="journal article" date="2015" name="Genome Biol.">
        <title>Comparative genomics of Steinernema reveals deeply conserved gene regulatory networks.</title>
        <authorList>
            <person name="Dillman A.R."/>
            <person name="Macchietto M."/>
            <person name="Porter C.F."/>
            <person name="Rogers A."/>
            <person name="Williams B."/>
            <person name="Antoshechkin I."/>
            <person name="Lee M.M."/>
            <person name="Goodwin Z."/>
            <person name="Lu X."/>
            <person name="Lewis E.E."/>
            <person name="Goodrich-Blair H."/>
            <person name="Stock S.P."/>
            <person name="Adams B.J."/>
            <person name="Sternberg P.W."/>
            <person name="Mortazavi A."/>
        </authorList>
    </citation>
    <scope>NUCLEOTIDE SEQUENCE [LARGE SCALE GENOMIC DNA]</scope>
    <source>
        <strain evidence="2 3">ALL</strain>
    </source>
</reference>
<gene>
    <name evidence="2" type="ORF">L596_027112</name>
</gene>
<proteinExistence type="predicted"/>
<organism evidence="2 3">
    <name type="scientific">Steinernema carpocapsae</name>
    <name type="common">Entomopathogenic nematode</name>
    <dbReference type="NCBI Taxonomy" id="34508"/>
    <lineage>
        <taxon>Eukaryota</taxon>
        <taxon>Metazoa</taxon>
        <taxon>Ecdysozoa</taxon>
        <taxon>Nematoda</taxon>
        <taxon>Chromadorea</taxon>
        <taxon>Rhabditida</taxon>
        <taxon>Tylenchina</taxon>
        <taxon>Panagrolaimomorpha</taxon>
        <taxon>Strongyloidoidea</taxon>
        <taxon>Steinernematidae</taxon>
        <taxon>Steinernema</taxon>
    </lineage>
</organism>
<sequence>MLITEVWYSYATDMFCDPPYPVCAIEFPQNLPKWDRPNEKTGYKWCFLPPYLRSGYHSESLVDMSTFDHITFNLDVIQNEYRQIGFAQEYLADLEKLLEGRRLRRIKILGFGRINSLRALKQLAFVLAIKEHFGITEITSQEPVASEFEKGYLNSIGVATPPHDECDQPEEGLEEGEVTLFYWRMLNIHLRSNVVRANQDRLRKLIIIEDVPISAGTKWYPLLPARGKKRMDKKDAKVKERTLKHKAPTERSAKQKFNMRAKSIPLRYDVLQTTPSRSSFPWCPFFGMEMLSYPEDNLRDD</sequence>
<reference evidence="2 3" key="2">
    <citation type="journal article" date="2019" name="G3 (Bethesda)">
        <title>Hybrid Assembly of the Genome of the Entomopathogenic Nematode Steinernema carpocapsae Identifies the X-Chromosome.</title>
        <authorList>
            <person name="Serra L."/>
            <person name="Macchietto M."/>
            <person name="Macias-Munoz A."/>
            <person name="McGill C.J."/>
            <person name="Rodriguez I.M."/>
            <person name="Rodriguez B."/>
            <person name="Murad R."/>
            <person name="Mortazavi A."/>
        </authorList>
    </citation>
    <scope>NUCLEOTIDE SEQUENCE [LARGE SCALE GENOMIC DNA]</scope>
    <source>
        <strain evidence="2 3">ALL</strain>
    </source>
</reference>
<keyword evidence="3" id="KW-1185">Reference proteome</keyword>
<name>A0A4U5M4A0_STECR</name>
<evidence type="ECO:0000259" key="1">
    <source>
        <dbReference type="Pfam" id="PF07985"/>
    </source>
</evidence>
<dbReference type="Proteomes" id="UP000298663">
    <property type="component" value="Unassembled WGS sequence"/>
</dbReference>
<evidence type="ECO:0000313" key="2">
    <source>
        <dbReference type="EMBL" id="TKR63263.1"/>
    </source>
</evidence>
<dbReference type="AlphaFoldDB" id="A0A4U5M4A0"/>
<evidence type="ECO:0000313" key="3">
    <source>
        <dbReference type="Proteomes" id="UP000298663"/>
    </source>
</evidence>
<protein>
    <recommendedName>
        <fullName evidence="1">SRR1-like domain-containing protein</fullName>
    </recommendedName>
</protein>
<accession>A0A4U5M4A0</accession>
<dbReference type="InterPro" id="IPR012942">
    <property type="entry name" value="SRR1-like"/>
</dbReference>
<dbReference type="Pfam" id="PF07985">
    <property type="entry name" value="SRR1"/>
    <property type="match status" value="1"/>
</dbReference>
<comment type="caution">
    <text evidence="2">The sequence shown here is derived from an EMBL/GenBank/DDBJ whole genome shotgun (WGS) entry which is preliminary data.</text>
</comment>
<dbReference type="OrthoDB" id="5843925at2759"/>